<dbReference type="AlphaFoldDB" id="A0A921QUQ1"/>
<evidence type="ECO:0000259" key="5">
    <source>
        <dbReference type="PROSITE" id="PS50966"/>
    </source>
</evidence>
<dbReference type="PANTHER" id="PTHR47718">
    <property type="entry name" value="OS01G0519700 PROTEIN"/>
    <property type="match status" value="1"/>
</dbReference>
<evidence type="ECO:0000313" key="7">
    <source>
        <dbReference type="Proteomes" id="UP000807115"/>
    </source>
</evidence>
<dbReference type="InterPro" id="IPR007527">
    <property type="entry name" value="Znf_SWIM"/>
</dbReference>
<dbReference type="Pfam" id="PF03101">
    <property type="entry name" value="FAR1"/>
    <property type="match status" value="1"/>
</dbReference>
<accession>A0A921QUQ1</accession>
<dbReference type="SMART" id="SM00575">
    <property type="entry name" value="ZnF_PMZ"/>
    <property type="match status" value="1"/>
</dbReference>
<dbReference type="Pfam" id="PF10551">
    <property type="entry name" value="MULE"/>
    <property type="match status" value="1"/>
</dbReference>
<gene>
    <name evidence="6" type="ORF">BDA96_06G230700</name>
</gene>
<sequence length="629" mass="73993">MLTEEEIDAFIESEQRAAREGNNADCNSRYTPQLGMEFESREDAHHFFHFYGFLAGFEIVNIHTSRTTDKKRNNEIFKVEMKYQSYGKATKKKTKGDVEEVIDIQTKKKDKGPMRKTNVQIKTDCPVVMVVKEEKGKWKVIRLELDHNHPLDLGNKQQLFSGHKYMSEMEKALIRTLYDNNIPTRKIISILSYLRGGVTALPYKKKDIANFRTKLNRTITGSDMKQALDYFREKKAKDPSFFYKFDVDEKLRVKNIFWRDADSMKYYAEYGDCVSFDTTYMTNKYNLPFAPFVGVTGHGHTCFFACAFICDETIETFKWLFEAFIEGMGGKHPMTIITDQDAAMKAAIEQVFLDTKHRNCLFHIKKNMVADYKLEDNKYFNKMWEMRERFVPVYFKNDFFPFLQSTGRSEGTNARIKSNVGPTYSITSFLKEYQRIVDAINIAEAREDNANKQKTPKMMEFGYSIEQQAMEMYNRNIFSKFMKELRATTTLSYKELEQEGHYEVWEKTNQVYNKHRQRRYIVITNLSQGREDYSCICCKFNKDGILCSHILKILVETEVRKIPDKYIIDRWRKKERKINLKRVQSSTATDDILRFNILSRAATQLTSKGSAKEEAMEYLLDEFKRIEKT</sequence>
<dbReference type="InterPro" id="IPR018289">
    <property type="entry name" value="MULE_transposase_dom"/>
</dbReference>
<dbReference type="Proteomes" id="UP000807115">
    <property type="component" value="Chromosome 6"/>
</dbReference>
<reference evidence="6" key="2">
    <citation type="submission" date="2020-10" db="EMBL/GenBank/DDBJ databases">
        <authorList>
            <person name="Cooper E.A."/>
            <person name="Brenton Z.W."/>
            <person name="Flinn B.S."/>
            <person name="Jenkins J."/>
            <person name="Shu S."/>
            <person name="Flowers D."/>
            <person name="Luo F."/>
            <person name="Wang Y."/>
            <person name="Xia P."/>
            <person name="Barry K."/>
            <person name="Daum C."/>
            <person name="Lipzen A."/>
            <person name="Yoshinaga Y."/>
            <person name="Schmutz J."/>
            <person name="Saski C."/>
            <person name="Vermerris W."/>
            <person name="Kresovich S."/>
        </authorList>
    </citation>
    <scope>NUCLEOTIDE SEQUENCE</scope>
</reference>
<keyword evidence="2 4" id="KW-0863">Zinc-finger</keyword>
<protein>
    <recommendedName>
        <fullName evidence="5">SWIM-type domain-containing protein</fullName>
    </recommendedName>
</protein>
<dbReference type="InterPro" id="IPR006564">
    <property type="entry name" value="Znf_PMZ"/>
</dbReference>
<evidence type="ECO:0000256" key="4">
    <source>
        <dbReference type="PROSITE-ProRule" id="PRU00325"/>
    </source>
</evidence>
<name>A0A921QUQ1_SORBI</name>
<dbReference type="EMBL" id="CM027685">
    <property type="protein sequence ID" value="KAG0527407.1"/>
    <property type="molecule type" value="Genomic_DNA"/>
</dbReference>
<dbReference type="GO" id="GO:0008270">
    <property type="term" value="F:zinc ion binding"/>
    <property type="evidence" value="ECO:0007669"/>
    <property type="project" value="UniProtKB-KW"/>
</dbReference>
<evidence type="ECO:0000256" key="2">
    <source>
        <dbReference type="ARBA" id="ARBA00022771"/>
    </source>
</evidence>
<feature type="domain" description="SWIM-type" evidence="5">
    <location>
        <begin position="520"/>
        <end position="558"/>
    </location>
</feature>
<proteinExistence type="predicted"/>
<dbReference type="PROSITE" id="PS50966">
    <property type="entry name" value="ZF_SWIM"/>
    <property type="match status" value="1"/>
</dbReference>
<keyword evidence="3" id="KW-0862">Zinc</keyword>
<evidence type="ECO:0000313" key="6">
    <source>
        <dbReference type="EMBL" id="KAG0527407.1"/>
    </source>
</evidence>
<reference evidence="6" key="1">
    <citation type="journal article" date="2019" name="BMC Genomics">
        <title>A new reference genome for Sorghum bicolor reveals high levels of sequence similarity between sweet and grain genotypes: implications for the genetics of sugar metabolism.</title>
        <authorList>
            <person name="Cooper E.A."/>
            <person name="Brenton Z.W."/>
            <person name="Flinn B.S."/>
            <person name="Jenkins J."/>
            <person name="Shu S."/>
            <person name="Flowers D."/>
            <person name="Luo F."/>
            <person name="Wang Y."/>
            <person name="Xia P."/>
            <person name="Barry K."/>
            <person name="Daum C."/>
            <person name="Lipzen A."/>
            <person name="Yoshinaga Y."/>
            <person name="Schmutz J."/>
            <person name="Saski C."/>
            <person name="Vermerris W."/>
            <person name="Kresovich S."/>
        </authorList>
    </citation>
    <scope>NUCLEOTIDE SEQUENCE</scope>
</reference>
<comment type="caution">
    <text evidence="6">The sequence shown here is derived from an EMBL/GenBank/DDBJ whole genome shotgun (WGS) entry which is preliminary data.</text>
</comment>
<organism evidence="6 7">
    <name type="scientific">Sorghum bicolor</name>
    <name type="common">Sorghum</name>
    <name type="synonym">Sorghum vulgare</name>
    <dbReference type="NCBI Taxonomy" id="4558"/>
    <lineage>
        <taxon>Eukaryota</taxon>
        <taxon>Viridiplantae</taxon>
        <taxon>Streptophyta</taxon>
        <taxon>Embryophyta</taxon>
        <taxon>Tracheophyta</taxon>
        <taxon>Spermatophyta</taxon>
        <taxon>Magnoliopsida</taxon>
        <taxon>Liliopsida</taxon>
        <taxon>Poales</taxon>
        <taxon>Poaceae</taxon>
        <taxon>PACMAD clade</taxon>
        <taxon>Panicoideae</taxon>
        <taxon>Andropogonodae</taxon>
        <taxon>Andropogoneae</taxon>
        <taxon>Sorghinae</taxon>
        <taxon>Sorghum</taxon>
    </lineage>
</organism>
<evidence type="ECO:0000256" key="3">
    <source>
        <dbReference type="ARBA" id="ARBA00022833"/>
    </source>
</evidence>
<dbReference type="PANTHER" id="PTHR47718:SF5">
    <property type="entry name" value="PROTEIN FAR1-RELATED SEQUENCE 8-LIKE"/>
    <property type="match status" value="1"/>
</dbReference>
<evidence type="ECO:0000256" key="1">
    <source>
        <dbReference type="ARBA" id="ARBA00022723"/>
    </source>
</evidence>
<keyword evidence="1" id="KW-0479">Metal-binding</keyword>
<dbReference type="InterPro" id="IPR004330">
    <property type="entry name" value="FAR1_DNA_bnd_dom"/>
</dbReference>